<accession>A0A8S2S1H6</accession>
<proteinExistence type="predicted"/>
<dbReference type="PROSITE" id="PS00211">
    <property type="entry name" value="ABC_TRANSPORTER_1"/>
    <property type="match status" value="1"/>
</dbReference>
<evidence type="ECO:0000259" key="9">
    <source>
        <dbReference type="PROSITE" id="PS50893"/>
    </source>
</evidence>
<dbReference type="Gene3D" id="3.40.50.300">
    <property type="entry name" value="P-loop containing nucleotide triphosphate hydrolases"/>
    <property type="match status" value="1"/>
</dbReference>
<comment type="caution">
    <text evidence="11">The sequence shown here is derived from an EMBL/GenBank/DDBJ whole genome shotgun (WGS) entry which is preliminary data.</text>
</comment>
<dbReference type="GO" id="GO:0042626">
    <property type="term" value="F:ATPase-coupled transmembrane transporter activity"/>
    <property type="evidence" value="ECO:0007669"/>
    <property type="project" value="TreeGrafter"/>
</dbReference>
<protein>
    <recommendedName>
        <fullName evidence="9">ABC transporter domain-containing protein</fullName>
    </recommendedName>
</protein>
<feature type="domain" description="ABC transporter" evidence="9">
    <location>
        <begin position="1"/>
        <end position="201"/>
    </location>
</feature>
<dbReference type="Proteomes" id="UP000677228">
    <property type="component" value="Unassembled WGS sequence"/>
</dbReference>
<evidence type="ECO:0000313" key="10">
    <source>
        <dbReference type="EMBL" id="CAF1391483.1"/>
    </source>
</evidence>
<evidence type="ECO:0000256" key="2">
    <source>
        <dbReference type="ARBA" id="ARBA00022448"/>
    </source>
</evidence>
<keyword evidence="2" id="KW-0813">Transport</keyword>
<gene>
    <name evidence="10" type="ORF">OVA965_LOCUS32597</name>
    <name evidence="11" type="ORF">TMI583_LOCUS33460</name>
</gene>
<dbReference type="EMBL" id="CAJOBA010047259">
    <property type="protein sequence ID" value="CAF4199100.1"/>
    <property type="molecule type" value="Genomic_DNA"/>
</dbReference>
<dbReference type="Proteomes" id="UP000682733">
    <property type="component" value="Unassembled WGS sequence"/>
</dbReference>
<evidence type="ECO:0000256" key="1">
    <source>
        <dbReference type="ARBA" id="ARBA00004127"/>
    </source>
</evidence>
<keyword evidence="4" id="KW-0677">Repeat</keyword>
<dbReference type="Pfam" id="PF00005">
    <property type="entry name" value="ABC_tran"/>
    <property type="match status" value="1"/>
</dbReference>
<evidence type="ECO:0000313" key="11">
    <source>
        <dbReference type="EMBL" id="CAF4199100.1"/>
    </source>
</evidence>
<keyword evidence="8" id="KW-0472">Membrane</keyword>
<dbReference type="InterPro" id="IPR027417">
    <property type="entry name" value="P-loop_NTPase"/>
</dbReference>
<dbReference type="GO" id="GO:0016020">
    <property type="term" value="C:membrane"/>
    <property type="evidence" value="ECO:0007669"/>
    <property type="project" value="TreeGrafter"/>
</dbReference>
<comment type="subcellular location">
    <subcellularLocation>
        <location evidence="1">Endomembrane system</location>
        <topology evidence="1">Multi-pass membrane protein</topology>
    </subcellularLocation>
</comment>
<dbReference type="PANTHER" id="PTHR24223">
    <property type="entry name" value="ATP-BINDING CASSETTE SUB-FAMILY C"/>
    <property type="match status" value="1"/>
</dbReference>
<sequence>ENAIEIEHGLFKWSNDDHNTLTLNKYDMVKVQGNIKISGQTALVPQQAWILNGTFQNNILFGKDMNQQQYDRIIEACALGPDLEMLPHGDQTEIGERGVNLSGGQKQRISLARSIYADADIYLLDDPLSAVDQNVAKHLVQYVLGPTGLLAEKTRILVTHGIVHFQECEMIIIMSNGEIIDCDRYENLVKKDKILQEFILSFNINTYNDSRKRQLVFSIHKFSGFTASGRSPSSLPKITKLDNRFCSAVFHADFASTNHWCDAHGTVERLYRNRS</sequence>
<reference evidence="11" key="1">
    <citation type="submission" date="2021-02" db="EMBL/GenBank/DDBJ databases">
        <authorList>
            <person name="Nowell W R."/>
        </authorList>
    </citation>
    <scope>NUCLEOTIDE SEQUENCE</scope>
</reference>
<dbReference type="GO" id="GO:0012505">
    <property type="term" value="C:endomembrane system"/>
    <property type="evidence" value="ECO:0007669"/>
    <property type="project" value="UniProtKB-SubCell"/>
</dbReference>
<dbReference type="SUPFAM" id="SSF52540">
    <property type="entry name" value="P-loop containing nucleoside triphosphate hydrolases"/>
    <property type="match status" value="1"/>
</dbReference>
<dbReference type="EMBL" id="CAJNOK010025551">
    <property type="protein sequence ID" value="CAF1391483.1"/>
    <property type="molecule type" value="Genomic_DNA"/>
</dbReference>
<name>A0A8S2S1H6_9BILA</name>
<dbReference type="PANTHER" id="PTHR24223:SF443">
    <property type="entry name" value="MULTIDRUG-RESISTANCE LIKE PROTEIN 1, ISOFORM I"/>
    <property type="match status" value="1"/>
</dbReference>
<evidence type="ECO:0000256" key="6">
    <source>
        <dbReference type="ARBA" id="ARBA00022840"/>
    </source>
</evidence>
<evidence type="ECO:0000256" key="3">
    <source>
        <dbReference type="ARBA" id="ARBA00022692"/>
    </source>
</evidence>
<dbReference type="CDD" id="cd03250">
    <property type="entry name" value="ABCC_MRP_domain1"/>
    <property type="match status" value="1"/>
</dbReference>
<evidence type="ECO:0000256" key="7">
    <source>
        <dbReference type="ARBA" id="ARBA00022989"/>
    </source>
</evidence>
<evidence type="ECO:0000256" key="8">
    <source>
        <dbReference type="ARBA" id="ARBA00023136"/>
    </source>
</evidence>
<keyword evidence="3" id="KW-0812">Transmembrane</keyword>
<evidence type="ECO:0000256" key="4">
    <source>
        <dbReference type="ARBA" id="ARBA00022737"/>
    </source>
</evidence>
<dbReference type="GO" id="GO:0005524">
    <property type="term" value="F:ATP binding"/>
    <property type="evidence" value="ECO:0007669"/>
    <property type="project" value="UniProtKB-KW"/>
</dbReference>
<dbReference type="InterPro" id="IPR050173">
    <property type="entry name" value="ABC_transporter_C-like"/>
</dbReference>
<keyword evidence="5" id="KW-0547">Nucleotide-binding</keyword>
<feature type="non-terminal residue" evidence="11">
    <location>
        <position position="1"/>
    </location>
</feature>
<evidence type="ECO:0000313" key="12">
    <source>
        <dbReference type="Proteomes" id="UP000682733"/>
    </source>
</evidence>
<dbReference type="AlphaFoldDB" id="A0A8S2S1H6"/>
<dbReference type="InterPro" id="IPR017871">
    <property type="entry name" value="ABC_transporter-like_CS"/>
</dbReference>
<keyword evidence="6" id="KW-0067">ATP-binding</keyword>
<organism evidence="11 12">
    <name type="scientific">Didymodactylos carnosus</name>
    <dbReference type="NCBI Taxonomy" id="1234261"/>
    <lineage>
        <taxon>Eukaryota</taxon>
        <taxon>Metazoa</taxon>
        <taxon>Spiralia</taxon>
        <taxon>Gnathifera</taxon>
        <taxon>Rotifera</taxon>
        <taxon>Eurotatoria</taxon>
        <taxon>Bdelloidea</taxon>
        <taxon>Philodinida</taxon>
        <taxon>Philodinidae</taxon>
        <taxon>Didymodactylos</taxon>
    </lineage>
</organism>
<dbReference type="GO" id="GO:0016887">
    <property type="term" value="F:ATP hydrolysis activity"/>
    <property type="evidence" value="ECO:0007669"/>
    <property type="project" value="InterPro"/>
</dbReference>
<dbReference type="FunFam" id="3.40.50.300:FF:000997">
    <property type="entry name" value="Multidrug resistance-associated protein 1"/>
    <property type="match status" value="1"/>
</dbReference>
<keyword evidence="7" id="KW-1133">Transmembrane helix</keyword>
<dbReference type="PROSITE" id="PS50893">
    <property type="entry name" value="ABC_TRANSPORTER_2"/>
    <property type="match status" value="1"/>
</dbReference>
<evidence type="ECO:0000256" key="5">
    <source>
        <dbReference type="ARBA" id="ARBA00022741"/>
    </source>
</evidence>
<dbReference type="InterPro" id="IPR003439">
    <property type="entry name" value="ABC_transporter-like_ATP-bd"/>
</dbReference>